<dbReference type="Pfam" id="PF01135">
    <property type="entry name" value="PCMT"/>
    <property type="match status" value="1"/>
</dbReference>
<dbReference type="InterPro" id="IPR026448">
    <property type="entry name" value="Methyltr_grasp"/>
</dbReference>
<evidence type="ECO:0000313" key="12">
    <source>
        <dbReference type="EMBL" id="KAA2264892.1"/>
    </source>
</evidence>
<evidence type="ECO:0000256" key="5">
    <source>
        <dbReference type="ARBA" id="ARBA00022490"/>
    </source>
</evidence>
<keyword evidence="6 12" id="KW-0489">Methyltransferase</keyword>
<dbReference type="SUPFAM" id="SSF53335">
    <property type="entry name" value="S-adenosyl-L-methionine-dependent methyltransferases"/>
    <property type="match status" value="1"/>
</dbReference>
<dbReference type="GO" id="GO:0005737">
    <property type="term" value="C:cytoplasm"/>
    <property type="evidence" value="ECO:0007669"/>
    <property type="project" value="UniProtKB-SubCell"/>
</dbReference>
<dbReference type="EMBL" id="VUOB01000010">
    <property type="protein sequence ID" value="KAA2264892.1"/>
    <property type="molecule type" value="Genomic_DNA"/>
</dbReference>
<keyword evidence="5" id="KW-0963">Cytoplasm</keyword>
<dbReference type="CDD" id="cd02440">
    <property type="entry name" value="AdoMet_MTases"/>
    <property type="match status" value="1"/>
</dbReference>
<name>A0A5B2XPT8_9PSEU</name>
<dbReference type="InterPro" id="IPR029063">
    <property type="entry name" value="SAM-dependent_MTases_sf"/>
</dbReference>
<dbReference type="PANTHER" id="PTHR11579:SF0">
    <property type="entry name" value="PROTEIN-L-ISOASPARTATE(D-ASPARTATE) O-METHYLTRANSFERASE"/>
    <property type="match status" value="1"/>
</dbReference>
<gene>
    <name evidence="12" type="ORF">F0L68_07420</name>
</gene>
<dbReference type="GO" id="GO:0032259">
    <property type="term" value="P:methylation"/>
    <property type="evidence" value="ECO:0007669"/>
    <property type="project" value="UniProtKB-KW"/>
</dbReference>
<reference evidence="12 13" key="1">
    <citation type="submission" date="2019-09" db="EMBL/GenBank/DDBJ databases">
        <title>Goodfellowia gen. nov., a new genus of the Pseudonocardineae related to Actinoalloteichus, containing Goodfellowia coeruleoviolacea gen. nov., comb. nov. gen. nov., comb. nov.</title>
        <authorList>
            <person name="Labeda D."/>
        </authorList>
    </citation>
    <scope>NUCLEOTIDE SEQUENCE [LARGE SCALE GENOMIC DNA]</scope>
    <source>
        <strain evidence="12 13">AN110305</strain>
    </source>
</reference>
<dbReference type="Gene3D" id="3.40.50.150">
    <property type="entry name" value="Vaccinia Virus protein VP39"/>
    <property type="match status" value="1"/>
</dbReference>
<evidence type="ECO:0000256" key="9">
    <source>
        <dbReference type="ARBA" id="ARBA00030757"/>
    </source>
</evidence>
<reference evidence="12 13" key="2">
    <citation type="submission" date="2019-09" db="EMBL/GenBank/DDBJ databases">
        <authorList>
            <person name="Jin C."/>
        </authorList>
    </citation>
    <scope>NUCLEOTIDE SEQUENCE [LARGE SCALE GENOMIC DNA]</scope>
    <source>
        <strain evidence="12 13">AN110305</strain>
    </source>
</reference>
<comment type="subcellular location">
    <subcellularLocation>
        <location evidence="1">Cytoplasm</location>
    </subcellularLocation>
</comment>
<dbReference type="NCBIfam" id="TIGR04188">
    <property type="entry name" value="methyltr_grsp"/>
    <property type="match status" value="1"/>
</dbReference>
<sequence>MRDRLDDRTDQLREQLVRSMLSTGALHDPRWSAAFRAVRRHAFLPRFLQQRQDGEWEIVDRSHPRWLARIYEDRVRVTQLDNDDTAWAEAERDGSVPGTPTCSSSMPTIMAIMLELLDAHAGDRVLEIGTGTGYNAALLCHVLGDELVTTVDVDAGLLAGARERLAEAGYHPTCVAADGADGVPARAPYDRVLCTCAVSRIPPAWLAQTVPGGLVVTTLNRPIGAGLVRIVAGDGATGQGRVLAEDGRFMPLRAHRLDEVGALLDPAQLDGVTESRPTDLAADAVLNPGSAFEFFAGLALPDVVAGQGGHGRTWLAHPDGSWVRLRATGDGEHTVEQGGPRRLWDLAEAAYEQWCELGRPRRDRFGITVSCEIQELWLDEPTDPHRWPL</sequence>
<evidence type="ECO:0000256" key="3">
    <source>
        <dbReference type="ARBA" id="ARBA00011890"/>
    </source>
</evidence>
<comment type="caution">
    <text evidence="12">The sequence shown here is derived from an EMBL/GenBank/DDBJ whole genome shotgun (WGS) entry which is preliminary data.</text>
</comment>
<keyword evidence="13" id="KW-1185">Reference proteome</keyword>
<keyword evidence="7 12" id="KW-0808">Transferase</keyword>
<evidence type="ECO:0000313" key="13">
    <source>
        <dbReference type="Proteomes" id="UP000323454"/>
    </source>
</evidence>
<dbReference type="PANTHER" id="PTHR11579">
    <property type="entry name" value="PROTEIN-L-ISOASPARTATE O-METHYLTRANSFERASE"/>
    <property type="match status" value="1"/>
</dbReference>
<accession>A0A5B2XPT8</accession>
<evidence type="ECO:0000256" key="4">
    <source>
        <dbReference type="ARBA" id="ARBA00013346"/>
    </source>
</evidence>
<organism evidence="12 13">
    <name type="scientific">Solihabitans fulvus</name>
    <dbReference type="NCBI Taxonomy" id="1892852"/>
    <lineage>
        <taxon>Bacteria</taxon>
        <taxon>Bacillati</taxon>
        <taxon>Actinomycetota</taxon>
        <taxon>Actinomycetes</taxon>
        <taxon>Pseudonocardiales</taxon>
        <taxon>Pseudonocardiaceae</taxon>
        <taxon>Solihabitans</taxon>
    </lineage>
</organism>
<evidence type="ECO:0000256" key="10">
    <source>
        <dbReference type="ARBA" id="ARBA00031323"/>
    </source>
</evidence>
<dbReference type="RefSeq" id="WP_149848689.1">
    <property type="nucleotide sequence ID" value="NZ_VUOB01000010.1"/>
</dbReference>
<dbReference type="Proteomes" id="UP000323454">
    <property type="component" value="Unassembled WGS sequence"/>
</dbReference>
<dbReference type="InterPro" id="IPR000682">
    <property type="entry name" value="PCMT"/>
</dbReference>
<comment type="similarity">
    <text evidence="2">Belongs to the methyltransferase superfamily. L-isoaspartyl/D-aspartyl protein methyltransferase family.</text>
</comment>
<keyword evidence="8" id="KW-0949">S-adenosyl-L-methionine</keyword>
<dbReference type="AlphaFoldDB" id="A0A5B2XPT8"/>
<evidence type="ECO:0000256" key="2">
    <source>
        <dbReference type="ARBA" id="ARBA00005369"/>
    </source>
</evidence>
<evidence type="ECO:0000256" key="6">
    <source>
        <dbReference type="ARBA" id="ARBA00022603"/>
    </source>
</evidence>
<protein>
    <recommendedName>
        <fullName evidence="4">Protein-L-isoaspartate O-methyltransferase</fullName>
        <ecNumber evidence="3">2.1.1.77</ecNumber>
    </recommendedName>
    <alternativeName>
        <fullName evidence="11">L-isoaspartyl protein carboxyl methyltransferase</fullName>
    </alternativeName>
    <alternativeName>
        <fullName evidence="9">Protein L-isoaspartyl methyltransferase</fullName>
    </alternativeName>
    <alternativeName>
        <fullName evidence="10">Protein-beta-aspartate methyltransferase</fullName>
    </alternativeName>
</protein>
<evidence type="ECO:0000256" key="8">
    <source>
        <dbReference type="ARBA" id="ARBA00022691"/>
    </source>
</evidence>
<evidence type="ECO:0000256" key="1">
    <source>
        <dbReference type="ARBA" id="ARBA00004496"/>
    </source>
</evidence>
<dbReference type="OrthoDB" id="5143400at2"/>
<dbReference type="GO" id="GO:0004719">
    <property type="term" value="F:protein-L-isoaspartate (D-aspartate) O-methyltransferase activity"/>
    <property type="evidence" value="ECO:0007669"/>
    <property type="project" value="UniProtKB-EC"/>
</dbReference>
<evidence type="ECO:0000256" key="7">
    <source>
        <dbReference type="ARBA" id="ARBA00022679"/>
    </source>
</evidence>
<dbReference type="EC" id="2.1.1.77" evidence="3"/>
<proteinExistence type="inferred from homology"/>
<evidence type="ECO:0000256" key="11">
    <source>
        <dbReference type="ARBA" id="ARBA00031350"/>
    </source>
</evidence>